<keyword evidence="1" id="KW-0732">Signal</keyword>
<name>A0ABC9HHR4_FASHE</name>
<evidence type="ECO:0000256" key="1">
    <source>
        <dbReference type="SAM" id="SignalP"/>
    </source>
</evidence>
<accession>A0ABC9HHR4</accession>
<evidence type="ECO:0000313" key="2">
    <source>
        <dbReference type="EMBL" id="CAM0512711.1"/>
    </source>
</evidence>
<gene>
    <name evidence="2" type="ORF">FHB240107_LOCUS11947</name>
</gene>
<evidence type="ECO:0000313" key="3">
    <source>
        <dbReference type="Proteomes" id="UP001189180"/>
    </source>
</evidence>
<organism evidence="2 3">
    <name type="scientific">Fasciola hepatica</name>
    <name type="common">Liver fluke</name>
    <dbReference type="NCBI Taxonomy" id="6192"/>
    <lineage>
        <taxon>Eukaryota</taxon>
        <taxon>Metazoa</taxon>
        <taxon>Spiralia</taxon>
        <taxon>Lophotrochozoa</taxon>
        <taxon>Platyhelminthes</taxon>
        <taxon>Trematoda</taxon>
        <taxon>Digenea</taxon>
        <taxon>Plagiorchiida</taxon>
        <taxon>Echinostomata</taxon>
        <taxon>Echinostomatoidea</taxon>
        <taxon>Fasciolidae</taxon>
        <taxon>Fasciola</taxon>
    </lineage>
</organism>
<sequence>MICLLLGYSLLFTVVKPNVPKARVIIRDTRFMLTELATFVNLCEHHQDNDVAVKLRGDMAKLVEATDTVAANIRLMMKKTFLRELHEILTGMQITIELMLNRLFYVQKPTTKTEYFTAYTEKVRKLVMDLIKKVEQRQATNTPGNRNLEWDG</sequence>
<feature type="signal peptide" evidence="1">
    <location>
        <begin position="1"/>
        <end position="17"/>
    </location>
</feature>
<keyword evidence="3" id="KW-1185">Reference proteome</keyword>
<comment type="caution">
    <text evidence="2">The sequence shown here is derived from an EMBL/GenBank/DDBJ whole genome shotgun (WGS) entry which is preliminary data.</text>
</comment>
<dbReference type="EMBL" id="CANUEZ050000238">
    <property type="protein sequence ID" value="CAM0512711.1"/>
    <property type="molecule type" value="Genomic_DNA"/>
</dbReference>
<protein>
    <submittedName>
        <fullName evidence="2">Uncharacterized protein</fullName>
    </submittedName>
</protein>
<reference evidence="2 3" key="1">
    <citation type="submission" date="2024-08" db="EMBL/GenBank/DDBJ databases">
        <authorList>
            <person name="Paterson S."/>
        </authorList>
    </citation>
    <scope>NUCLEOTIDE SEQUENCE [LARGE SCALE GENOMIC DNA]</scope>
</reference>
<dbReference type="AlphaFoldDB" id="A0ABC9HHR4"/>
<feature type="chain" id="PRO_5044868161" evidence="1">
    <location>
        <begin position="18"/>
        <end position="152"/>
    </location>
</feature>
<proteinExistence type="predicted"/>
<dbReference type="Proteomes" id="UP001189180">
    <property type="component" value="Unassembled WGS sequence"/>
</dbReference>